<sequence length="82" mass="8958">MKSRRDLPAFARTVAPNGQEHYLVNGSAAGVHLYAERRQLAEPIVGRSELTTDVVAITIPYSEFAEVSWEELGEIADGEASI</sequence>
<protein>
    <submittedName>
        <fullName evidence="1">Uncharacterized protein</fullName>
    </submittedName>
</protein>
<evidence type="ECO:0000313" key="2">
    <source>
        <dbReference type="Proteomes" id="UP000433050"/>
    </source>
</evidence>
<evidence type="ECO:0000313" key="1">
    <source>
        <dbReference type="EMBL" id="CAA0129792.1"/>
    </source>
</evidence>
<organism evidence="1 2">
    <name type="scientific">Starkeya nomas</name>
    <dbReference type="NCBI Taxonomy" id="2666134"/>
    <lineage>
        <taxon>Bacteria</taxon>
        <taxon>Pseudomonadati</taxon>
        <taxon>Pseudomonadota</taxon>
        <taxon>Alphaproteobacteria</taxon>
        <taxon>Hyphomicrobiales</taxon>
        <taxon>Xanthobacteraceae</taxon>
        <taxon>Starkeya</taxon>
    </lineage>
</organism>
<dbReference type="AlphaFoldDB" id="A0A5S9R6K3"/>
<reference evidence="1 2" key="1">
    <citation type="submission" date="2019-12" db="EMBL/GenBank/DDBJ databases">
        <authorList>
            <person name="Reyes-Prieto M."/>
        </authorList>
    </citation>
    <scope>NUCLEOTIDE SEQUENCE [LARGE SCALE GENOMIC DNA]</scope>
    <source>
        <strain evidence="1">HF14-78462</strain>
    </source>
</reference>
<accession>A0A5S9R6K3</accession>
<dbReference type="RefSeq" id="WP_159602445.1">
    <property type="nucleotide sequence ID" value="NZ_CACSAS010000038.1"/>
</dbReference>
<name>A0A5S9R6K3_9HYPH</name>
<dbReference type="Proteomes" id="UP000433050">
    <property type="component" value="Unassembled WGS sequence"/>
</dbReference>
<keyword evidence="2" id="KW-1185">Reference proteome</keyword>
<dbReference type="EMBL" id="CACSAS010000038">
    <property type="protein sequence ID" value="CAA0129792.1"/>
    <property type="molecule type" value="Genomic_DNA"/>
</dbReference>
<proteinExistence type="predicted"/>
<gene>
    <name evidence="1" type="ORF">STARVERO_04539</name>
</gene>